<dbReference type="SUPFAM" id="SSF48371">
    <property type="entry name" value="ARM repeat"/>
    <property type="match status" value="1"/>
</dbReference>
<name>A0A139AMU5_GONPJ</name>
<accession>A0A139AMU5</accession>
<gene>
    <name evidence="1" type="ORF">M427DRAFT_153298</name>
</gene>
<keyword evidence="2" id="KW-1185">Reference proteome</keyword>
<dbReference type="EMBL" id="KQ965743">
    <property type="protein sequence ID" value="KXS18090.1"/>
    <property type="molecule type" value="Genomic_DNA"/>
</dbReference>
<sequence length="336" mass="36504">MLYSMESPQRISGLTARKLLGLVIWARMGPFEGPQDPLLEIFWDWMLKVAKREPMESELREVTVECMGCILAVHPSLPPPTTFHNFVNTLKYALVPAAIPLCRAVVASLSHFMKAPWCSPTLLPNEMRTDVAGLLAATLVIPEDEEVREEAGDVVRRWFGEKESLPSPDAVLRALLRLLASPPISQHAVSGLLQLIIGNVPYTPTWTRFRRTTAATAHEAVGTADSLDTSIVAARILLDTARDGGEEALKVIAAGVTSEVDGGKAAIMIALWRDVSTGVQDGKYSFPPPGFLYHPAVFALALRCYLLETVANAAGSPRGTNVGDKVEKWVTELAGL</sequence>
<dbReference type="AlphaFoldDB" id="A0A139AMU5"/>
<organism evidence="1 2">
    <name type="scientific">Gonapodya prolifera (strain JEL478)</name>
    <name type="common">Monoblepharis prolifera</name>
    <dbReference type="NCBI Taxonomy" id="1344416"/>
    <lineage>
        <taxon>Eukaryota</taxon>
        <taxon>Fungi</taxon>
        <taxon>Fungi incertae sedis</taxon>
        <taxon>Chytridiomycota</taxon>
        <taxon>Chytridiomycota incertae sedis</taxon>
        <taxon>Monoblepharidomycetes</taxon>
        <taxon>Monoblepharidales</taxon>
        <taxon>Gonapodyaceae</taxon>
        <taxon>Gonapodya</taxon>
    </lineage>
</organism>
<reference evidence="1 2" key="1">
    <citation type="journal article" date="2015" name="Genome Biol. Evol.">
        <title>Phylogenomic analyses indicate that early fungi evolved digesting cell walls of algal ancestors of land plants.</title>
        <authorList>
            <person name="Chang Y."/>
            <person name="Wang S."/>
            <person name="Sekimoto S."/>
            <person name="Aerts A.L."/>
            <person name="Choi C."/>
            <person name="Clum A."/>
            <person name="LaButti K.M."/>
            <person name="Lindquist E.A."/>
            <person name="Yee Ngan C."/>
            <person name="Ohm R.A."/>
            <person name="Salamov A.A."/>
            <person name="Grigoriev I.V."/>
            <person name="Spatafora J.W."/>
            <person name="Berbee M.L."/>
        </authorList>
    </citation>
    <scope>NUCLEOTIDE SEQUENCE [LARGE SCALE GENOMIC DNA]</scope>
    <source>
        <strain evidence="1 2">JEL478</strain>
    </source>
</reference>
<dbReference type="Proteomes" id="UP000070544">
    <property type="component" value="Unassembled WGS sequence"/>
</dbReference>
<evidence type="ECO:0000313" key="1">
    <source>
        <dbReference type="EMBL" id="KXS18090.1"/>
    </source>
</evidence>
<dbReference type="InterPro" id="IPR016024">
    <property type="entry name" value="ARM-type_fold"/>
</dbReference>
<evidence type="ECO:0000313" key="2">
    <source>
        <dbReference type="Proteomes" id="UP000070544"/>
    </source>
</evidence>
<proteinExistence type="predicted"/>
<protein>
    <submittedName>
        <fullName evidence="1">Uncharacterized protein</fullName>
    </submittedName>
</protein>